<dbReference type="EMBL" id="UPXX01000032">
    <property type="protein sequence ID" value="VBB47630.1"/>
    <property type="molecule type" value="Genomic_DNA"/>
</dbReference>
<keyword evidence="7 13" id="KW-0671">Queuosine biosynthesis</keyword>
<keyword evidence="14" id="KW-0413">Isomerase</keyword>
<dbReference type="HAMAP" id="MF_00113">
    <property type="entry name" value="QueA"/>
    <property type="match status" value="1"/>
</dbReference>
<evidence type="ECO:0000256" key="12">
    <source>
        <dbReference type="ARBA" id="ARBA00076160"/>
    </source>
</evidence>
<evidence type="ECO:0000256" key="4">
    <source>
        <dbReference type="ARBA" id="ARBA00022490"/>
    </source>
</evidence>
<gene>
    <name evidence="13 14" type="primary">queA</name>
    <name evidence="14" type="ORF">TRIP_B50425</name>
</gene>
<sequence>MFDLDDYNFDLPAGLIAQVPSERRDASRLLVLDRRSGAIRDRHFHDIPEQLSPGDLLVINDTRVVPARLEGKKDTGGRVELLVLEHDEGGKPAAARLCLLKSSKPPQIGGLILLDDQVSGVVEEVQGNGVVVIRFNSPEALEKLIEERGRVPLPPYIKRASRDALAALDVERYQTVYAARKGAVAAPTAGLHFTRELIGRIEEKGVAVAPLTLHVGFGTFQPVRTQDIRLHVLGEEFFRIEADTAEAIARTRQRGGRVVAVGTTVVRTLETAALADGSIRPGEGRTRLLITPGYPFRCVDALITNFHLPKSSLLFLVCAFAGNDIIRRAYKKAVEDGYRFYSYGDAMLIL</sequence>
<accession>A0A653AHT7</accession>
<dbReference type="GO" id="GO:0005737">
    <property type="term" value="C:cytoplasm"/>
    <property type="evidence" value="ECO:0007669"/>
    <property type="project" value="UniProtKB-SubCell"/>
</dbReference>
<dbReference type="GO" id="GO:0051075">
    <property type="term" value="F:S-adenosylmethionine:tRNA ribosyltransferase-isomerase activity"/>
    <property type="evidence" value="ECO:0007669"/>
    <property type="project" value="UniProtKB-EC"/>
</dbReference>
<comment type="catalytic activity">
    <reaction evidence="8 13">
        <text>7-aminomethyl-7-carbaguanosine(34) in tRNA + S-adenosyl-L-methionine = epoxyqueuosine(34) in tRNA + adenine + L-methionine + 2 H(+)</text>
        <dbReference type="Rhea" id="RHEA:32155"/>
        <dbReference type="Rhea" id="RHEA-COMP:10342"/>
        <dbReference type="Rhea" id="RHEA-COMP:18582"/>
        <dbReference type="ChEBI" id="CHEBI:15378"/>
        <dbReference type="ChEBI" id="CHEBI:16708"/>
        <dbReference type="ChEBI" id="CHEBI:57844"/>
        <dbReference type="ChEBI" id="CHEBI:59789"/>
        <dbReference type="ChEBI" id="CHEBI:82833"/>
        <dbReference type="ChEBI" id="CHEBI:194443"/>
        <dbReference type="EC" id="2.4.99.17"/>
    </reaction>
</comment>
<evidence type="ECO:0000256" key="1">
    <source>
        <dbReference type="ARBA" id="ARBA00004496"/>
    </source>
</evidence>
<comment type="similarity">
    <text evidence="9 13">Belongs to the QueA family.</text>
</comment>
<dbReference type="GO" id="GO:0008616">
    <property type="term" value="P:tRNA queuosine(34) biosynthetic process"/>
    <property type="evidence" value="ECO:0007669"/>
    <property type="project" value="UniProtKB-UniRule"/>
</dbReference>
<comment type="subcellular location">
    <subcellularLocation>
        <location evidence="1 13">Cytoplasm</location>
    </subcellularLocation>
</comment>
<dbReference type="InterPro" id="IPR042118">
    <property type="entry name" value="QueA_dom1"/>
</dbReference>
<evidence type="ECO:0000256" key="13">
    <source>
        <dbReference type="HAMAP-Rule" id="MF_00113"/>
    </source>
</evidence>
<proteinExistence type="inferred from homology"/>
<evidence type="ECO:0000256" key="2">
    <source>
        <dbReference type="ARBA" id="ARBA00004691"/>
    </source>
</evidence>
<dbReference type="NCBIfam" id="TIGR00113">
    <property type="entry name" value="queA"/>
    <property type="match status" value="1"/>
</dbReference>
<dbReference type="EC" id="2.4.99.17" evidence="10 13"/>
<evidence type="ECO:0000256" key="9">
    <source>
        <dbReference type="ARBA" id="ARBA00061210"/>
    </source>
</evidence>
<keyword evidence="5 13" id="KW-0808">Transferase</keyword>
<dbReference type="SUPFAM" id="SSF111337">
    <property type="entry name" value="QueA-like"/>
    <property type="match status" value="1"/>
</dbReference>
<dbReference type="FunFam" id="3.40.1780.10:FF:000001">
    <property type="entry name" value="S-adenosylmethionine:tRNA ribosyltransferase-isomerase"/>
    <property type="match status" value="1"/>
</dbReference>
<dbReference type="NCBIfam" id="NF001140">
    <property type="entry name" value="PRK00147.1"/>
    <property type="match status" value="1"/>
</dbReference>
<evidence type="ECO:0000256" key="7">
    <source>
        <dbReference type="ARBA" id="ARBA00022785"/>
    </source>
</evidence>
<dbReference type="Gene3D" id="3.40.1780.10">
    <property type="entry name" value="QueA-like"/>
    <property type="match status" value="1"/>
</dbReference>
<keyword evidence="6 13" id="KW-0949">S-adenosyl-L-methionine</keyword>
<evidence type="ECO:0000256" key="10">
    <source>
        <dbReference type="ARBA" id="ARBA00066503"/>
    </source>
</evidence>
<dbReference type="InterPro" id="IPR042119">
    <property type="entry name" value="QueA_dom2"/>
</dbReference>
<evidence type="ECO:0000256" key="3">
    <source>
        <dbReference type="ARBA" id="ARBA00011245"/>
    </source>
</evidence>
<comment type="subunit">
    <text evidence="3 13">Monomer.</text>
</comment>
<protein>
    <recommendedName>
        <fullName evidence="11 13">S-adenosylmethionine:tRNA ribosyltransferase-isomerase</fullName>
        <ecNumber evidence="10 13">2.4.99.17</ecNumber>
    </recommendedName>
    <alternativeName>
        <fullName evidence="12 13">Queuosine biosynthesis protein QueA</fullName>
    </alternativeName>
</protein>
<dbReference type="PANTHER" id="PTHR30307:SF0">
    <property type="entry name" value="S-ADENOSYLMETHIONINE:TRNA RIBOSYLTRANSFERASE-ISOMERASE"/>
    <property type="match status" value="1"/>
</dbReference>
<dbReference type="AlphaFoldDB" id="A0A653AHT7"/>
<comment type="function">
    <text evidence="13">Transfers and isomerizes the ribose moiety from AdoMet to the 7-aminomethyl group of 7-deazaguanine (preQ1-tRNA) to give epoxyqueuosine (oQ-tRNA).</text>
</comment>
<evidence type="ECO:0000256" key="8">
    <source>
        <dbReference type="ARBA" id="ARBA00052751"/>
    </source>
</evidence>
<evidence type="ECO:0000313" key="14">
    <source>
        <dbReference type="EMBL" id="VBB47630.1"/>
    </source>
</evidence>
<organism evidence="14">
    <name type="scientific">Uncultured Desulfatiglans sp</name>
    <dbReference type="NCBI Taxonomy" id="1748965"/>
    <lineage>
        <taxon>Bacteria</taxon>
        <taxon>Pseudomonadati</taxon>
        <taxon>Thermodesulfobacteriota</taxon>
        <taxon>Desulfobacteria</taxon>
        <taxon>Desulfatiglandales</taxon>
        <taxon>Desulfatiglandaceae</taxon>
        <taxon>Desulfatiglans</taxon>
        <taxon>environmental samples</taxon>
    </lineage>
</organism>
<evidence type="ECO:0000256" key="11">
    <source>
        <dbReference type="ARBA" id="ARBA00069325"/>
    </source>
</evidence>
<dbReference type="InterPro" id="IPR003699">
    <property type="entry name" value="QueA"/>
</dbReference>
<reference evidence="14" key="1">
    <citation type="submission" date="2018-07" db="EMBL/GenBank/DDBJ databases">
        <authorList>
            <consortium name="Genoscope - CEA"/>
            <person name="William W."/>
        </authorList>
    </citation>
    <scope>NUCLEOTIDE SEQUENCE</scope>
    <source>
        <strain evidence="14">IK1</strain>
    </source>
</reference>
<keyword evidence="4 13" id="KW-0963">Cytoplasm</keyword>
<dbReference type="Gene3D" id="2.40.10.240">
    <property type="entry name" value="QueA-like"/>
    <property type="match status" value="1"/>
</dbReference>
<dbReference type="UniPathway" id="UPA00392"/>
<comment type="pathway">
    <text evidence="2 13">tRNA modification; tRNA-queuosine biosynthesis.</text>
</comment>
<evidence type="ECO:0000256" key="5">
    <source>
        <dbReference type="ARBA" id="ARBA00022679"/>
    </source>
</evidence>
<dbReference type="Pfam" id="PF02547">
    <property type="entry name" value="Queuosine_synth"/>
    <property type="match status" value="1"/>
</dbReference>
<evidence type="ECO:0000256" key="6">
    <source>
        <dbReference type="ARBA" id="ARBA00022691"/>
    </source>
</evidence>
<name>A0A653AHT7_UNCDX</name>
<dbReference type="InterPro" id="IPR036100">
    <property type="entry name" value="QueA_sf"/>
</dbReference>
<dbReference type="PANTHER" id="PTHR30307">
    <property type="entry name" value="S-ADENOSYLMETHIONINE:TRNA RIBOSYLTRANSFERASE-ISOMERASE"/>
    <property type="match status" value="1"/>
</dbReference>